<dbReference type="EMBL" id="JADBEB010000001">
    <property type="protein sequence ID" value="MBE1485761.1"/>
    <property type="molecule type" value="Genomic_DNA"/>
</dbReference>
<proteinExistence type="predicted"/>
<protein>
    <recommendedName>
        <fullName evidence="4">Flavin reductase</fullName>
    </recommendedName>
</protein>
<evidence type="ECO:0000313" key="3">
    <source>
        <dbReference type="Proteomes" id="UP000649753"/>
    </source>
</evidence>
<gene>
    <name evidence="2" type="ORF">H4W31_001399</name>
</gene>
<reference evidence="2" key="1">
    <citation type="submission" date="2020-10" db="EMBL/GenBank/DDBJ databases">
        <title>Sequencing the genomes of 1000 actinobacteria strains.</title>
        <authorList>
            <person name="Klenk H.-P."/>
        </authorList>
    </citation>
    <scope>NUCLEOTIDE SEQUENCE</scope>
    <source>
        <strain evidence="2">DSM 46832</strain>
    </source>
</reference>
<accession>A0A927R5A8</accession>
<sequence>MNINEPGRPHVPLRPLWLCRSCTAAWPCPTARNRLPVEYHADPVGLHRYLAAMLQAAIDDLYRLSPDPGPDPAIMYARFLAWVRPRLLITRARLRIDASGNWCRPRGGPPSAKPRTGGEMPGGPD</sequence>
<dbReference type="Proteomes" id="UP000649753">
    <property type="component" value="Unassembled WGS sequence"/>
</dbReference>
<evidence type="ECO:0000256" key="1">
    <source>
        <dbReference type="SAM" id="MobiDB-lite"/>
    </source>
</evidence>
<organism evidence="2 3">
    <name type="scientific">Plantactinospora soyae</name>
    <dbReference type="NCBI Taxonomy" id="1544732"/>
    <lineage>
        <taxon>Bacteria</taxon>
        <taxon>Bacillati</taxon>
        <taxon>Actinomycetota</taxon>
        <taxon>Actinomycetes</taxon>
        <taxon>Micromonosporales</taxon>
        <taxon>Micromonosporaceae</taxon>
        <taxon>Plantactinospora</taxon>
    </lineage>
</organism>
<feature type="region of interest" description="Disordered" evidence="1">
    <location>
        <begin position="99"/>
        <end position="125"/>
    </location>
</feature>
<evidence type="ECO:0008006" key="4">
    <source>
        <dbReference type="Google" id="ProtNLM"/>
    </source>
</evidence>
<name>A0A927R5A8_9ACTN</name>
<dbReference type="AlphaFoldDB" id="A0A927R5A8"/>
<comment type="caution">
    <text evidence="2">The sequence shown here is derived from an EMBL/GenBank/DDBJ whole genome shotgun (WGS) entry which is preliminary data.</text>
</comment>
<dbReference type="RefSeq" id="WP_225945421.1">
    <property type="nucleotide sequence ID" value="NZ_JADBEB010000001.1"/>
</dbReference>
<evidence type="ECO:0000313" key="2">
    <source>
        <dbReference type="EMBL" id="MBE1485761.1"/>
    </source>
</evidence>
<keyword evidence="3" id="KW-1185">Reference proteome</keyword>